<name>A0A0D2JK68_9EURO</name>
<dbReference type="STRING" id="1442371.A0A0D2JK68"/>
<evidence type="ECO:0000313" key="3">
    <source>
        <dbReference type="Proteomes" id="UP000053411"/>
    </source>
</evidence>
<keyword evidence="3" id="KW-1185">Reference proteome</keyword>
<feature type="region of interest" description="Disordered" evidence="1">
    <location>
        <begin position="717"/>
        <end position="771"/>
    </location>
</feature>
<dbReference type="GO" id="GO:0005740">
    <property type="term" value="C:mitochondrial envelope"/>
    <property type="evidence" value="ECO:0007669"/>
    <property type="project" value="TreeGrafter"/>
</dbReference>
<feature type="compositionally biased region" description="Acidic residues" evidence="1">
    <location>
        <begin position="730"/>
        <end position="743"/>
    </location>
</feature>
<reference evidence="2 3" key="1">
    <citation type="submission" date="2015-01" db="EMBL/GenBank/DDBJ databases">
        <title>The Genome Sequence of Fonsecaea multimorphosa CBS 102226.</title>
        <authorList>
            <consortium name="The Broad Institute Genomics Platform"/>
            <person name="Cuomo C."/>
            <person name="de Hoog S."/>
            <person name="Gorbushina A."/>
            <person name="Stielow B."/>
            <person name="Teixiera M."/>
            <person name="Abouelleil A."/>
            <person name="Chapman S.B."/>
            <person name="Priest M."/>
            <person name="Young S.K."/>
            <person name="Wortman J."/>
            <person name="Nusbaum C."/>
            <person name="Birren B."/>
        </authorList>
    </citation>
    <scope>NUCLEOTIDE SEQUENCE [LARGE SCALE GENOMIC DNA]</scope>
    <source>
        <strain evidence="2 3">CBS 102226</strain>
    </source>
</reference>
<organism evidence="2 3">
    <name type="scientific">Fonsecaea multimorphosa CBS 102226</name>
    <dbReference type="NCBI Taxonomy" id="1442371"/>
    <lineage>
        <taxon>Eukaryota</taxon>
        <taxon>Fungi</taxon>
        <taxon>Dikarya</taxon>
        <taxon>Ascomycota</taxon>
        <taxon>Pezizomycotina</taxon>
        <taxon>Eurotiomycetes</taxon>
        <taxon>Chaetothyriomycetidae</taxon>
        <taxon>Chaetothyriales</taxon>
        <taxon>Herpotrichiellaceae</taxon>
        <taxon>Fonsecaea</taxon>
    </lineage>
</organism>
<dbReference type="RefSeq" id="XP_016627785.1">
    <property type="nucleotide sequence ID" value="XM_016781060.1"/>
</dbReference>
<dbReference type="PANTHER" id="PTHR31014">
    <property type="entry name" value="MITOCHONDRIAL TRANSLATION SYSTEM COMPONENT PET127-RELATED"/>
    <property type="match status" value="1"/>
</dbReference>
<gene>
    <name evidence="2" type="ORF">Z520_10568</name>
</gene>
<feature type="region of interest" description="Disordered" evidence="1">
    <location>
        <begin position="56"/>
        <end position="113"/>
    </location>
</feature>
<sequence length="936" mass="105271">MLPRSVRHCICPPCQFNYGARTGARVSFAISPTQNPRLFCSSSVQRLRNRTRIRKVVQGDAERQGASIQENGEDAKGKKAHGGRKNSTQKPRAQGQLAEGPAAAQLRSTADHALTPAQKDELYAYARFRTKMRRTASKLIPNVASGTQDLTIDEVLDRLQLRSRWTGFNRGVAKLRSVYSGRSYEEVDNDLGLVVPLLGSGNQPLSDEAARILSALGLLDSSLVSDPVGPHAEASPASEMTRGPPTPEPHALSIETSNSLLRPFRKVVPATEDHNEDIIIAGKIPQRLRQDTTRRHEVMPQEKDKDRIALMIGDSVREAMGDAFSLVPLTSEPPNVPRLSHDLSRVLFNPGVYQLQDPRSRVWNFDPYLGTLMPASEFNYEALNKYITSSEDIHLREVALQHTKRYIGSTSSMSGVLSHFHFLLSAFRSLNLETLTRGFKDDGVHFTRLQRGPTAIFLRHKDGVYAVDADKEFDSANILMSLGRSMEKLLTLDKDEFERYRRTKDADKGEQMPATEPEVYHYSGLGEFLLRSQLDAHDPRLPGTGMFDLKTRAVAAVRMMVHNHEVGAGYQIKQRFGTWESYEREYYDMMRSAFLKYSLQVRMGRMDGIFVAYHNTERLFGFQYVPISELDLALHGQSNQTLGDQEFSLSIQLLNNIFNEATMKHPGRSLRFHFEAREATATSPPYMYIFAEPVTEEEIVEIQNLKKEEIRAFEERLFNPRQTQEHESAHDEDETELEAESDDAGSNNESDSSPKPVTPSTRTADPSGRSNAANVAFLDSILGMNINEALGSKPGDDDVSQSRGKPEEGTSDFHTSALEGSIAGSQMLKPLSAWKLNIRNLVNGLPVVRPENLKEGDTWKLQYTLKPLSDHQARRHYALCKNRRKASLEAPQDADEAASFYIRRLVSMSRSGAQWRRHLDKLDAQRKRVVLYGDDR</sequence>
<accession>A0A0D2JK68</accession>
<proteinExistence type="predicted"/>
<dbReference type="GO" id="GO:0000964">
    <property type="term" value="P:mitochondrial RNA 5'-end processing"/>
    <property type="evidence" value="ECO:0007669"/>
    <property type="project" value="TreeGrafter"/>
</dbReference>
<feature type="region of interest" description="Disordered" evidence="1">
    <location>
        <begin position="788"/>
        <end position="814"/>
    </location>
</feature>
<dbReference type="InterPro" id="IPR013943">
    <property type="entry name" value="Pet127"/>
</dbReference>
<dbReference type="GeneID" id="27716314"/>
<feature type="compositionally biased region" description="Basic and acidic residues" evidence="1">
    <location>
        <begin position="717"/>
        <end position="729"/>
    </location>
</feature>
<dbReference type="OrthoDB" id="10249045at2759"/>
<protein>
    <submittedName>
        <fullName evidence="2">Uncharacterized protein</fullName>
    </submittedName>
</protein>
<dbReference type="Proteomes" id="UP000053411">
    <property type="component" value="Unassembled WGS sequence"/>
</dbReference>
<evidence type="ECO:0000313" key="2">
    <source>
        <dbReference type="EMBL" id="KIX93662.1"/>
    </source>
</evidence>
<dbReference type="EMBL" id="KN848092">
    <property type="protein sequence ID" value="KIX93662.1"/>
    <property type="molecule type" value="Genomic_DNA"/>
</dbReference>
<dbReference type="VEuPathDB" id="FungiDB:Z520_10568"/>
<feature type="compositionally biased region" description="Polar residues" evidence="1">
    <location>
        <begin position="744"/>
        <end position="771"/>
    </location>
</feature>
<feature type="region of interest" description="Disordered" evidence="1">
    <location>
        <begin position="227"/>
        <end position="256"/>
    </location>
</feature>
<dbReference type="PANTHER" id="PTHR31014:SF0">
    <property type="entry name" value="MITOCHONDRIAL TRANSLATION SYSTEM COMPONENT PET127-RELATED"/>
    <property type="match status" value="1"/>
</dbReference>
<dbReference type="AlphaFoldDB" id="A0A0D2JK68"/>
<evidence type="ECO:0000256" key="1">
    <source>
        <dbReference type="SAM" id="MobiDB-lite"/>
    </source>
</evidence>
<dbReference type="Pfam" id="PF08634">
    <property type="entry name" value="Pet127"/>
    <property type="match status" value="1"/>
</dbReference>